<dbReference type="SUPFAM" id="SSF48498">
    <property type="entry name" value="Tetracyclin repressor-like, C-terminal domain"/>
    <property type="match status" value="1"/>
</dbReference>
<evidence type="ECO:0000256" key="4">
    <source>
        <dbReference type="PROSITE-ProRule" id="PRU00335"/>
    </source>
</evidence>
<proteinExistence type="predicted"/>
<sequence>MTTTTQGDAEARERVLEAADRLFYAKSAHAVGMDELRAEAGVSLKKLYSLFDGKEALVEEVLRRREEAITAATMKYVLRASTPEDQILAVFDWMADSSGTTDFRGCAFINSYAELGPSSERVTAVVRHQKSGVRGAIAAMVAATGRPEWVADSIFLLFEGAMTNTAITVSSEPARQAQVAARFLLEKTA</sequence>
<reference evidence="7" key="1">
    <citation type="submission" date="2016-10" db="EMBL/GenBank/DDBJ databases">
        <authorList>
            <person name="Varghese N."/>
            <person name="Submissions S."/>
        </authorList>
    </citation>
    <scope>NUCLEOTIDE SEQUENCE [LARGE SCALE GENOMIC DNA]</scope>
    <source>
        <strain evidence="7">DSM 44437</strain>
    </source>
</reference>
<evidence type="ECO:0000256" key="2">
    <source>
        <dbReference type="ARBA" id="ARBA00023125"/>
    </source>
</evidence>
<dbReference type="PANTHER" id="PTHR47506">
    <property type="entry name" value="TRANSCRIPTIONAL REGULATORY PROTEIN"/>
    <property type="match status" value="1"/>
</dbReference>
<evidence type="ECO:0000313" key="7">
    <source>
        <dbReference type="Proteomes" id="UP000199503"/>
    </source>
</evidence>
<dbReference type="InterPro" id="IPR009057">
    <property type="entry name" value="Homeodomain-like_sf"/>
</dbReference>
<dbReference type="Proteomes" id="UP000199503">
    <property type="component" value="Unassembled WGS sequence"/>
</dbReference>
<dbReference type="InterPro" id="IPR001647">
    <property type="entry name" value="HTH_TetR"/>
</dbReference>
<dbReference type="STRING" id="65499.SAMN04488000_10933"/>
<keyword evidence="7" id="KW-1185">Reference proteome</keyword>
<evidence type="ECO:0000313" key="6">
    <source>
        <dbReference type="EMBL" id="SER45708.1"/>
    </source>
</evidence>
<dbReference type="GO" id="GO:0003677">
    <property type="term" value="F:DNA binding"/>
    <property type="evidence" value="ECO:0007669"/>
    <property type="project" value="UniProtKB-UniRule"/>
</dbReference>
<organism evidence="6 7">
    <name type="scientific">Lentzea albida</name>
    <dbReference type="NCBI Taxonomy" id="65499"/>
    <lineage>
        <taxon>Bacteria</taxon>
        <taxon>Bacillati</taxon>
        <taxon>Actinomycetota</taxon>
        <taxon>Actinomycetes</taxon>
        <taxon>Pseudonocardiales</taxon>
        <taxon>Pseudonocardiaceae</taxon>
        <taxon>Lentzea</taxon>
    </lineage>
</organism>
<dbReference type="Pfam" id="PF00440">
    <property type="entry name" value="TetR_N"/>
    <property type="match status" value="1"/>
</dbReference>
<dbReference type="PANTHER" id="PTHR47506:SF1">
    <property type="entry name" value="HTH-TYPE TRANSCRIPTIONAL REGULATOR YJDC"/>
    <property type="match status" value="1"/>
</dbReference>
<accession>A0A1H9PC33</accession>
<evidence type="ECO:0000256" key="3">
    <source>
        <dbReference type="ARBA" id="ARBA00023163"/>
    </source>
</evidence>
<keyword evidence="2 4" id="KW-0238">DNA-binding</keyword>
<feature type="domain" description="HTH tetR-type" evidence="5">
    <location>
        <begin position="9"/>
        <end position="69"/>
    </location>
</feature>
<dbReference type="AlphaFoldDB" id="A0A1H9PC33"/>
<evidence type="ECO:0000256" key="1">
    <source>
        <dbReference type="ARBA" id="ARBA00023015"/>
    </source>
</evidence>
<dbReference type="OrthoDB" id="4214267at2"/>
<feature type="DNA-binding region" description="H-T-H motif" evidence="4">
    <location>
        <begin position="32"/>
        <end position="51"/>
    </location>
</feature>
<keyword evidence="1" id="KW-0805">Transcription regulation</keyword>
<protein>
    <submittedName>
        <fullName evidence="6">Transcriptional regulator, TetR family</fullName>
    </submittedName>
</protein>
<dbReference type="InterPro" id="IPR036271">
    <property type="entry name" value="Tet_transcr_reg_TetR-rel_C_sf"/>
</dbReference>
<dbReference type="Gene3D" id="1.10.357.10">
    <property type="entry name" value="Tetracycline Repressor, domain 2"/>
    <property type="match status" value="1"/>
</dbReference>
<dbReference type="PROSITE" id="PS50977">
    <property type="entry name" value="HTH_TETR_2"/>
    <property type="match status" value="1"/>
</dbReference>
<dbReference type="SUPFAM" id="SSF46689">
    <property type="entry name" value="Homeodomain-like"/>
    <property type="match status" value="1"/>
</dbReference>
<dbReference type="RefSeq" id="WP_089919219.1">
    <property type="nucleotide sequence ID" value="NZ_FOFV01000009.1"/>
</dbReference>
<name>A0A1H9PC33_9PSEU</name>
<keyword evidence="3" id="KW-0804">Transcription</keyword>
<dbReference type="EMBL" id="FOFV01000009">
    <property type="protein sequence ID" value="SER45708.1"/>
    <property type="molecule type" value="Genomic_DNA"/>
</dbReference>
<gene>
    <name evidence="6" type="ORF">SAMN04488000_10933</name>
</gene>
<evidence type="ECO:0000259" key="5">
    <source>
        <dbReference type="PROSITE" id="PS50977"/>
    </source>
</evidence>